<proteinExistence type="predicted"/>
<sequence>MRSFLGWSAYQLENLACLDKLETLKVLVVDYSDNLRDNPLKLAFPENLKRLTLRGCKLPWESMTIVGALPNLEVLRLRRNACEGTTWEPVEGQFCKLKFLLLQEIDLVEWVADETHFPRLQRLVIRCCYKLEEIPPGMGEITTLEIIELADSHPSAVDSAKQIQEERENMGNLDFQLVSTELQHIWLLLCDGILQVSTEFHSAIEKQTELLNI</sequence>
<evidence type="ECO:0000313" key="2">
    <source>
        <dbReference type="Proteomes" id="UP000826271"/>
    </source>
</evidence>
<evidence type="ECO:0000313" key="1">
    <source>
        <dbReference type="EMBL" id="KAG8378922.1"/>
    </source>
</evidence>
<dbReference type="PANTHER" id="PTHR15140:SF33">
    <property type="entry name" value="LATE BLIGHT RESISTANCE PROTEIN HOMOLOG R1A-3 ISOFORM X1"/>
    <property type="match status" value="1"/>
</dbReference>
<organism evidence="1 2">
    <name type="scientific">Buddleja alternifolia</name>
    <dbReference type="NCBI Taxonomy" id="168488"/>
    <lineage>
        <taxon>Eukaryota</taxon>
        <taxon>Viridiplantae</taxon>
        <taxon>Streptophyta</taxon>
        <taxon>Embryophyta</taxon>
        <taxon>Tracheophyta</taxon>
        <taxon>Spermatophyta</taxon>
        <taxon>Magnoliopsida</taxon>
        <taxon>eudicotyledons</taxon>
        <taxon>Gunneridae</taxon>
        <taxon>Pentapetalae</taxon>
        <taxon>asterids</taxon>
        <taxon>lamiids</taxon>
        <taxon>Lamiales</taxon>
        <taxon>Scrophulariaceae</taxon>
        <taxon>Buddlejeae</taxon>
        <taxon>Buddleja</taxon>
    </lineage>
</organism>
<dbReference type="SUPFAM" id="SSF52058">
    <property type="entry name" value="L domain-like"/>
    <property type="match status" value="1"/>
</dbReference>
<dbReference type="InterPro" id="IPR032675">
    <property type="entry name" value="LRR_dom_sf"/>
</dbReference>
<keyword evidence="2" id="KW-1185">Reference proteome</keyword>
<dbReference type="EMBL" id="WHWC01000007">
    <property type="protein sequence ID" value="KAG8378922.1"/>
    <property type="molecule type" value="Genomic_DNA"/>
</dbReference>
<dbReference type="Proteomes" id="UP000826271">
    <property type="component" value="Unassembled WGS sequence"/>
</dbReference>
<comment type="caution">
    <text evidence="1">The sequence shown here is derived from an EMBL/GenBank/DDBJ whole genome shotgun (WGS) entry which is preliminary data.</text>
</comment>
<dbReference type="PANTHER" id="PTHR15140">
    <property type="entry name" value="TUBULIN-SPECIFIC CHAPERONE E"/>
    <property type="match status" value="1"/>
</dbReference>
<dbReference type="Gene3D" id="3.80.10.10">
    <property type="entry name" value="Ribonuclease Inhibitor"/>
    <property type="match status" value="1"/>
</dbReference>
<name>A0AAV6XEL1_9LAMI</name>
<accession>A0AAV6XEL1</accession>
<reference evidence="1" key="1">
    <citation type="submission" date="2019-10" db="EMBL/GenBank/DDBJ databases">
        <authorList>
            <person name="Zhang R."/>
            <person name="Pan Y."/>
            <person name="Wang J."/>
            <person name="Ma R."/>
            <person name="Yu S."/>
        </authorList>
    </citation>
    <scope>NUCLEOTIDE SEQUENCE</scope>
    <source>
        <strain evidence="1">LA-IB0</strain>
        <tissue evidence="1">Leaf</tissue>
    </source>
</reference>
<dbReference type="AlphaFoldDB" id="A0AAV6XEL1"/>
<protein>
    <submittedName>
        <fullName evidence="1">Uncharacterized protein</fullName>
    </submittedName>
</protein>
<gene>
    <name evidence="1" type="ORF">BUALT_Bualt07G0035000</name>
</gene>